<reference evidence="7" key="1">
    <citation type="journal article" date="2019" name="Int. J. Syst. Evol. Microbiol.">
        <title>The Global Catalogue of Microorganisms (GCM) 10K type strain sequencing project: providing services to taxonomists for standard genome sequencing and annotation.</title>
        <authorList>
            <consortium name="The Broad Institute Genomics Platform"/>
            <consortium name="The Broad Institute Genome Sequencing Center for Infectious Disease"/>
            <person name="Wu L."/>
            <person name="Ma J."/>
        </authorList>
    </citation>
    <scope>NUCLEOTIDE SEQUENCE [LARGE SCALE GENOMIC DNA]</scope>
    <source>
        <strain evidence="7">CECT 7184</strain>
    </source>
</reference>
<evidence type="ECO:0000313" key="7">
    <source>
        <dbReference type="Proteomes" id="UP001596142"/>
    </source>
</evidence>
<dbReference type="SUPFAM" id="SSF51338">
    <property type="entry name" value="Composite domain of metallo-dependent hydrolases"/>
    <property type="match status" value="1"/>
</dbReference>
<feature type="binding site" evidence="4">
    <location>
        <position position="69"/>
    </location>
    <ligand>
        <name>Zn(2+)</name>
        <dbReference type="ChEBI" id="CHEBI:29105"/>
    </ligand>
</feature>
<gene>
    <name evidence="4" type="primary">mtaD</name>
    <name evidence="6" type="ORF">ACFPU1_16010</name>
</gene>
<dbReference type="InterPro" id="IPR006680">
    <property type="entry name" value="Amidohydro-rel"/>
</dbReference>
<evidence type="ECO:0000256" key="3">
    <source>
        <dbReference type="ARBA" id="ARBA00022833"/>
    </source>
</evidence>
<comment type="cofactor">
    <cofactor evidence="4">
        <name>Zn(2+)</name>
        <dbReference type="ChEBI" id="CHEBI:29105"/>
    </cofactor>
    <text evidence="4">Binds 1 zinc ion per subunit.</text>
</comment>
<evidence type="ECO:0000256" key="4">
    <source>
        <dbReference type="HAMAP-Rule" id="MF_01281"/>
    </source>
</evidence>
<protein>
    <recommendedName>
        <fullName evidence="4">5-methylthioadenosine/S-adenosylhomocysteine deaminase</fullName>
        <shortName evidence="4">MTA/SAH deaminase</shortName>
        <ecNumber evidence="4">3.5.4.28</ecNumber>
        <ecNumber evidence="4">3.5.4.31</ecNumber>
    </recommendedName>
</protein>
<dbReference type="RefSeq" id="WP_385942880.1">
    <property type="nucleotide sequence ID" value="NZ_JBHSOZ010000010.1"/>
</dbReference>
<dbReference type="InterPro" id="IPR050287">
    <property type="entry name" value="MTA/SAH_deaminase"/>
</dbReference>
<name>A0ABW0YQ43_9BACI</name>
<accession>A0ABW0YQ43</accession>
<comment type="similarity">
    <text evidence="4">Belongs to the metallo-dependent hydrolases superfamily. MTA/SAH deaminase family.</text>
</comment>
<dbReference type="EMBL" id="JBHSOZ010000010">
    <property type="protein sequence ID" value="MFC5714256.1"/>
    <property type="molecule type" value="Genomic_DNA"/>
</dbReference>
<evidence type="ECO:0000256" key="1">
    <source>
        <dbReference type="ARBA" id="ARBA00022723"/>
    </source>
</evidence>
<dbReference type="EC" id="3.5.4.28" evidence="4"/>
<evidence type="ECO:0000313" key="6">
    <source>
        <dbReference type="EMBL" id="MFC5714256.1"/>
    </source>
</evidence>
<dbReference type="Proteomes" id="UP001596142">
    <property type="component" value="Unassembled WGS sequence"/>
</dbReference>
<evidence type="ECO:0000259" key="5">
    <source>
        <dbReference type="Pfam" id="PF01979"/>
    </source>
</evidence>
<keyword evidence="3 4" id="KW-0862">Zinc</keyword>
<dbReference type="EC" id="3.5.4.31" evidence="4"/>
<proteinExistence type="inferred from homology"/>
<feature type="binding site" evidence="4">
    <location>
        <position position="305"/>
    </location>
    <ligand>
        <name>Zn(2+)</name>
        <dbReference type="ChEBI" id="CHEBI:29105"/>
    </ligand>
</feature>
<keyword evidence="7" id="KW-1185">Reference proteome</keyword>
<feature type="binding site" evidence="4">
    <location>
        <position position="67"/>
    </location>
    <ligand>
        <name>Zn(2+)</name>
        <dbReference type="ChEBI" id="CHEBI:29105"/>
    </ligand>
</feature>
<feature type="binding site" evidence="4">
    <location>
        <position position="96"/>
    </location>
    <ligand>
        <name>substrate</name>
    </ligand>
</feature>
<feature type="binding site" evidence="4">
    <location>
        <position position="305"/>
    </location>
    <ligand>
        <name>substrate</name>
    </ligand>
</feature>
<dbReference type="Gene3D" id="2.30.40.10">
    <property type="entry name" value="Urease, subunit C, domain 1"/>
    <property type="match status" value="1"/>
</dbReference>
<dbReference type="SUPFAM" id="SSF51556">
    <property type="entry name" value="Metallo-dependent hydrolases"/>
    <property type="match status" value="1"/>
</dbReference>
<comment type="catalytic activity">
    <reaction evidence="4">
        <text>S-adenosyl-L-homocysteine + H2O + H(+) = S-inosyl-L-homocysteine + NH4(+)</text>
        <dbReference type="Rhea" id="RHEA:20716"/>
        <dbReference type="ChEBI" id="CHEBI:15377"/>
        <dbReference type="ChEBI" id="CHEBI:15378"/>
        <dbReference type="ChEBI" id="CHEBI:28938"/>
        <dbReference type="ChEBI" id="CHEBI:57856"/>
        <dbReference type="ChEBI" id="CHEBI:57985"/>
        <dbReference type="EC" id="3.5.4.28"/>
    </reaction>
</comment>
<keyword evidence="1 4" id="KW-0479">Metal-binding</keyword>
<sequence length="439" mass="48708">MYDLLIHNAAVITLDNEEMIDNGFVLVHEGRFIQVSEGPPPLALKEKAVNIKDAKGKWLLSGFFNTHCHTPMSILRGAADDLPLDQWLKEEVWPREKFLDKDMIHAGTSLALVEMIRSGTVGFLDMYHLHMDIVAEAVVEAGLKGALSRGMIALGFTPQELKDKLNEAAVLAKGWESHESKRLKGFLFPHAPYTCTPDFLEAVADRARSENLPLSIHLAETKKEVARHEKEYGKRPVEHLDDLGFFESPVLAAHGVHVNSFEIKLLTDKNVSVSHNPLSNLKLGSGVAPVGEMMKQGLHLSIGTDSVVSNNNLDMFQEVRTAALLQKGFFHDASLVTAREALQMGTIHGAKAAGFTESGLIKEGYEADFILVDSSKPHLQPVENRVSHLVYSASGQDVTDVFVNGRAVMRNKELITLDEEKIVYEANNQYRRLNGLYRN</sequence>
<comment type="function">
    <text evidence="4">Catalyzes the deamination of 5-methylthioadenosine and S-adenosyl-L-homocysteine into 5-methylthioinosine and S-inosyl-L-homocysteine, respectively. Is also able to deaminate adenosine.</text>
</comment>
<dbReference type="PANTHER" id="PTHR43794">
    <property type="entry name" value="AMINOHYDROLASE SSNA-RELATED"/>
    <property type="match status" value="1"/>
</dbReference>
<dbReference type="Pfam" id="PF01979">
    <property type="entry name" value="Amidohydro_1"/>
    <property type="match status" value="1"/>
</dbReference>
<dbReference type="Gene3D" id="3.20.20.140">
    <property type="entry name" value="Metal-dependent hydrolases"/>
    <property type="match status" value="1"/>
</dbReference>
<organism evidence="6 7">
    <name type="scientific">Thalassorhabdus alkalitolerans</name>
    <dbReference type="NCBI Taxonomy" id="2282697"/>
    <lineage>
        <taxon>Bacteria</taxon>
        <taxon>Bacillati</taxon>
        <taxon>Bacillota</taxon>
        <taxon>Bacilli</taxon>
        <taxon>Bacillales</taxon>
        <taxon>Bacillaceae</taxon>
        <taxon>Thalassorhabdus</taxon>
    </lineage>
</organism>
<dbReference type="PANTHER" id="PTHR43794:SF11">
    <property type="entry name" value="AMIDOHYDROLASE-RELATED DOMAIN-CONTAINING PROTEIN"/>
    <property type="match status" value="1"/>
</dbReference>
<dbReference type="InterPro" id="IPR011059">
    <property type="entry name" value="Metal-dep_hydrolase_composite"/>
</dbReference>
<dbReference type="InterPro" id="IPR023512">
    <property type="entry name" value="Deaminase_MtaD/DadD"/>
</dbReference>
<feature type="binding site" evidence="4">
    <location>
        <position position="149"/>
    </location>
    <ligand>
        <name>substrate</name>
    </ligand>
</feature>
<keyword evidence="2 4" id="KW-0378">Hydrolase</keyword>
<comment type="caution">
    <text evidence="4">Lacks conserved residue(s) required for the propagation of feature annotation.</text>
</comment>
<feature type="domain" description="Amidohydrolase-related" evidence="5">
    <location>
        <begin position="59"/>
        <end position="408"/>
    </location>
</feature>
<dbReference type="InterPro" id="IPR032466">
    <property type="entry name" value="Metal_Hydrolase"/>
</dbReference>
<feature type="binding site" evidence="4">
    <location>
        <position position="190"/>
    </location>
    <ligand>
        <name>substrate</name>
    </ligand>
</feature>
<dbReference type="HAMAP" id="MF_01281">
    <property type="entry name" value="MTA_SAH_deamin"/>
    <property type="match status" value="1"/>
</dbReference>
<evidence type="ECO:0000256" key="2">
    <source>
        <dbReference type="ARBA" id="ARBA00022801"/>
    </source>
</evidence>
<comment type="catalytic activity">
    <reaction evidence="4">
        <text>S-methyl-5'-thioadenosine + H2O + H(+) = S-methyl-5'-thioinosine + NH4(+)</text>
        <dbReference type="Rhea" id="RHEA:25025"/>
        <dbReference type="ChEBI" id="CHEBI:15377"/>
        <dbReference type="ChEBI" id="CHEBI:15378"/>
        <dbReference type="ChEBI" id="CHEBI:17509"/>
        <dbReference type="ChEBI" id="CHEBI:28938"/>
        <dbReference type="ChEBI" id="CHEBI:48595"/>
        <dbReference type="EC" id="3.5.4.31"/>
    </reaction>
</comment>
<feature type="binding site" evidence="4">
    <location>
        <position position="217"/>
    </location>
    <ligand>
        <name>Zn(2+)</name>
        <dbReference type="ChEBI" id="CHEBI:29105"/>
    </ligand>
</feature>
<feature type="binding site" evidence="4">
    <location>
        <position position="220"/>
    </location>
    <ligand>
        <name>substrate</name>
    </ligand>
</feature>
<comment type="caution">
    <text evidence="6">The sequence shown here is derived from an EMBL/GenBank/DDBJ whole genome shotgun (WGS) entry which is preliminary data.</text>
</comment>
<dbReference type="CDD" id="cd01298">
    <property type="entry name" value="ATZ_TRZ_like"/>
    <property type="match status" value="1"/>
</dbReference>